<dbReference type="GeneTree" id="ENSGT00940000156568"/>
<feature type="domain" description="Reticulon" evidence="8">
    <location>
        <begin position="910"/>
        <end position="1097"/>
    </location>
</feature>
<dbReference type="Gene3D" id="1.20.5.2480">
    <property type="match status" value="1"/>
</dbReference>
<dbReference type="PRINTS" id="PR01217">
    <property type="entry name" value="PRICHEXTENSN"/>
</dbReference>
<organism evidence="9 10">
    <name type="scientific">Gadus morhua</name>
    <name type="common">Atlantic cod</name>
    <dbReference type="NCBI Taxonomy" id="8049"/>
    <lineage>
        <taxon>Eukaryota</taxon>
        <taxon>Metazoa</taxon>
        <taxon>Chordata</taxon>
        <taxon>Craniata</taxon>
        <taxon>Vertebrata</taxon>
        <taxon>Euteleostomi</taxon>
        <taxon>Actinopterygii</taxon>
        <taxon>Neopterygii</taxon>
        <taxon>Teleostei</taxon>
        <taxon>Neoteleostei</taxon>
        <taxon>Acanthomorphata</taxon>
        <taxon>Zeiogadaria</taxon>
        <taxon>Gadariae</taxon>
        <taxon>Gadiformes</taxon>
        <taxon>Gadoidei</taxon>
        <taxon>Gadidae</taxon>
        <taxon>Gadus</taxon>
    </lineage>
</organism>
<dbReference type="InterPro" id="IPR003388">
    <property type="entry name" value="Reticulon"/>
</dbReference>
<feature type="region of interest" description="Disordered" evidence="7">
    <location>
        <begin position="524"/>
        <end position="641"/>
    </location>
</feature>
<proteinExistence type="predicted"/>
<dbReference type="GO" id="GO:0043005">
    <property type="term" value="C:neuron projection"/>
    <property type="evidence" value="ECO:0007669"/>
    <property type="project" value="TreeGrafter"/>
</dbReference>
<keyword evidence="3 6" id="KW-0256">Endoplasmic reticulum</keyword>
<protein>
    <recommendedName>
        <fullName evidence="6">Reticulon</fullName>
    </recommendedName>
</protein>
<accession>A0A8C5CX18</accession>
<feature type="compositionally biased region" description="Low complexity" evidence="7">
    <location>
        <begin position="590"/>
        <end position="599"/>
    </location>
</feature>
<dbReference type="PANTHER" id="PTHR45799">
    <property type="entry name" value="RETICULON-LIKE PROTEIN"/>
    <property type="match status" value="1"/>
</dbReference>
<keyword evidence="10" id="KW-1185">Reference proteome</keyword>
<dbReference type="GO" id="GO:0071787">
    <property type="term" value="P:endoplasmic reticulum tubular network formation"/>
    <property type="evidence" value="ECO:0007669"/>
    <property type="project" value="TreeGrafter"/>
</dbReference>
<dbReference type="GO" id="GO:0007420">
    <property type="term" value="P:brain development"/>
    <property type="evidence" value="ECO:0007669"/>
    <property type="project" value="TreeGrafter"/>
</dbReference>
<comment type="subcellular location">
    <subcellularLocation>
        <location evidence="1 6">Endoplasmic reticulum membrane</location>
        <topology evidence="1 6">Multi-pass membrane protein</topology>
    </subcellularLocation>
</comment>
<dbReference type="Proteomes" id="UP000694546">
    <property type="component" value="Chromosome 15"/>
</dbReference>
<feature type="compositionally biased region" description="Low complexity" evidence="7">
    <location>
        <begin position="611"/>
        <end position="622"/>
    </location>
</feature>
<dbReference type="OrthoDB" id="567788at2759"/>
<feature type="transmembrane region" description="Helical" evidence="6">
    <location>
        <begin position="924"/>
        <end position="953"/>
    </location>
</feature>
<evidence type="ECO:0000313" key="9">
    <source>
        <dbReference type="Ensembl" id="ENSGMOP00000068332.1"/>
    </source>
</evidence>
<feature type="region of interest" description="Disordered" evidence="7">
    <location>
        <begin position="1"/>
        <end position="26"/>
    </location>
</feature>
<name>A0A8C5CX18_GADMO</name>
<evidence type="ECO:0000256" key="5">
    <source>
        <dbReference type="ARBA" id="ARBA00023136"/>
    </source>
</evidence>
<gene>
    <name evidence="9" type="primary">LOC115559652</name>
</gene>
<evidence type="ECO:0000256" key="1">
    <source>
        <dbReference type="ARBA" id="ARBA00004477"/>
    </source>
</evidence>
<evidence type="ECO:0000313" key="10">
    <source>
        <dbReference type="Proteomes" id="UP000694546"/>
    </source>
</evidence>
<keyword evidence="5 6" id="KW-0472">Membrane</keyword>
<evidence type="ECO:0000256" key="3">
    <source>
        <dbReference type="ARBA" id="ARBA00022824"/>
    </source>
</evidence>
<reference evidence="9" key="2">
    <citation type="submission" date="2025-09" db="UniProtKB">
        <authorList>
            <consortium name="Ensembl"/>
        </authorList>
    </citation>
    <scope>IDENTIFICATION</scope>
</reference>
<keyword evidence="4 6" id="KW-1133">Transmembrane helix</keyword>
<feature type="compositionally biased region" description="Basic and acidic residues" evidence="7">
    <location>
        <begin position="859"/>
        <end position="868"/>
    </location>
</feature>
<feature type="region of interest" description="Disordered" evidence="7">
    <location>
        <begin position="58"/>
        <end position="497"/>
    </location>
</feature>
<feature type="compositionally biased region" description="Low complexity" evidence="7">
    <location>
        <begin position="245"/>
        <end position="267"/>
    </location>
</feature>
<feature type="compositionally biased region" description="Polar residues" evidence="7">
    <location>
        <begin position="384"/>
        <end position="415"/>
    </location>
</feature>
<feature type="compositionally biased region" description="Basic and acidic residues" evidence="7">
    <location>
        <begin position="689"/>
        <end position="705"/>
    </location>
</feature>
<keyword evidence="2 6" id="KW-0812">Transmembrane</keyword>
<evidence type="ECO:0000256" key="2">
    <source>
        <dbReference type="ARBA" id="ARBA00022692"/>
    </source>
</evidence>
<dbReference type="Ensembl" id="ENSGMOT00000050289.1">
    <property type="protein sequence ID" value="ENSGMOP00000068332.1"/>
    <property type="gene ID" value="ENSGMOG00000018180.2"/>
</dbReference>
<evidence type="ECO:0000259" key="8">
    <source>
        <dbReference type="PROSITE" id="PS50845"/>
    </source>
</evidence>
<evidence type="ECO:0000256" key="4">
    <source>
        <dbReference type="ARBA" id="ARBA00022989"/>
    </source>
</evidence>
<feature type="compositionally biased region" description="Pro residues" evidence="7">
    <location>
        <begin position="127"/>
        <end position="170"/>
    </location>
</feature>
<dbReference type="InterPro" id="IPR046964">
    <property type="entry name" value="RTN1-4"/>
</dbReference>
<evidence type="ECO:0000256" key="6">
    <source>
        <dbReference type="RuleBase" id="RU210713"/>
    </source>
</evidence>
<dbReference type="GO" id="GO:0014069">
    <property type="term" value="C:postsynaptic density"/>
    <property type="evidence" value="ECO:0007669"/>
    <property type="project" value="TreeGrafter"/>
</dbReference>
<feature type="transmembrane region" description="Helical" evidence="6">
    <location>
        <begin position="1039"/>
        <end position="1060"/>
    </location>
</feature>
<dbReference type="PANTHER" id="PTHR45799:SF6">
    <property type="entry name" value="RETICULON"/>
    <property type="match status" value="1"/>
</dbReference>
<feature type="compositionally biased region" description="Low complexity" evidence="7">
    <location>
        <begin position="215"/>
        <end position="237"/>
    </location>
</feature>
<reference evidence="9" key="1">
    <citation type="submission" date="2025-08" db="UniProtKB">
        <authorList>
            <consortium name="Ensembl"/>
        </authorList>
    </citation>
    <scope>IDENTIFICATION</scope>
</reference>
<dbReference type="GeneID" id="115559652"/>
<evidence type="ECO:0000256" key="7">
    <source>
        <dbReference type="SAM" id="MobiDB-lite"/>
    </source>
</evidence>
<dbReference type="GO" id="GO:0030182">
    <property type="term" value="P:neuron differentiation"/>
    <property type="evidence" value="ECO:0007669"/>
    <property type="project" value="TreeGrafter"/>
</dbReference>
<dbReference type="GO" id="GO:0005789">
    <property type="term" value="C:endoplasmic reticulum membrane"/>
    <property type="evidence" value="ECO:0007669"/>
    <property type="project" value="UniProtKB-SubCell"/>
</dbReference>
<dbReference type="AlphaFoldDB" id="A0A8C5CX18"/>
<feature type="compositionally biased region" description="Polar residues" evidence="7">
    <location>
        <begin position="447"/>
        <end position="456"/>
    </location>
</feature>
<dbReference type="OMA" id="PTQAQRM"/>
<sequence length="1097" mass="118913">MADSEEQVTSTTSFGEERIHGADLNGADDLNEAAAIEHFNVDDIVDLVGGAQDAIERHIAEESALNEDPELFSSQPEPEPEPVTVSEPVDVSMPVISEPEPETEESTPVSDGVVLSSDELVVEPEITSPPTPEPSPPTPEPSLPTPEPSPPTPEPSPPTPEPSLPSPAAPPAAAAAPPTREEEPSVAPASYEPSLPISLPTSLMHFPTALGQKGESPAPISPLSPLHSPDSLEELSLTESPNQPPSSWAAAPLGSSSAAPQGAPWGGLDDAKNPVDLLDPLAGPYLSLGKDPELQPNLCEDSGVSFSPEEKPFGSSGPSPTQPQRMVPESPSPTQPHRMFPDSPSPTQAQRMFPDSPSPTQAQRMFPDSPSPTQAQRMVPDSPSPTQAQRMFQDSPSPTQAQRMFQDSPSPTQAQKMVPDSPSPVQPQRMVPESPSPTQPQRMVPESPSSWETQLPASEDKYRVTMDTAPIGSSRYQVDLHSNESDEEDDLMCEKKNNPFDGFSPLADAPYSHFEEDLSGCRATKVSESPTPDLVQYRQAGDPLGSLPAAFDEGKPYESSKTAAEASVQLMSQYSSALKEYDDDEEEDSPLPQSLPDLLKTSPLNPDKPDSGSSEGSPEQSPVLERRMMESPNPPINLSAINPFTLDSKVCLLKEMAEATEAKLAGKPKAGEDQFSGAFDLVKEVQEVSPARAREEEPVQIEQKDWFSSIDSPKMPEKIQPLNFESKKTLAEDSDSESPTADSLSPVLEAMAKNPASFQVESEKEVELADEVSEHEVSSEEFEFIERPARGVMDEFLEAFDNSKFASSKVPEIPLDDELSFEKKEITCAKLPTPIEEKEVPSESSYLLLTQETSLAQKNKAEPEKVALDKPPSPATSPQALPRKPTEGVAEKMTGAIRLFQMPSLKMETVSELLYWRDVKTTGVVFGAALLLLLSLTACSIVSVASYVGLALLSVTVAFRIYKGILQAIQKSDEGHPFKLYLNQEVALSEDVAHRYSDMLLSRINRAVVELRRLFLVDDLVDSIKFAVLMWILTYVGAFFNGLTLLILGLVAVFSCPIIYEKHQAQIDHYVAMVSGRITDIVGKIQAMVPGTKRKAE</sequence>
<feature type="compositionally biased region" description="Low complexity" evidence="7">
    <location>
        <begin position="82"/>
        <end position="92"/>
    </location>
</feature>
<feature type="region of interest" description="Disordered" evidence="7">
    <location>
        <begin position="859"/>
        <end position="887"/>
    </location>
</feature>
<dbReference type="Pfam" id="PF02453">
    <property type="entry name" value="Reticulon"/>
    <property type="match status" value="1"/>
</dbReference>
<dbReference type="PROSITE" id="PS50845">
    <property type="entry name" value="RETICULON"/>
    <property type="match status" value="1"/>
</dbReference>
<feature type="region of interest" description="Disordered" evidence="7">
    <location>
        <begin position="689"/>
        <end position="744"/>
    </location>
</feature>
<dbReference type="RefSeq" id="XP_030234511.1">
    <property type="nucleotide sequence ID" value="XM_030378651.1"/>
</dbReference>